<sequence>MNIRTKITGCLVSTLVLLGPLNSAFAQDPYLDLIQGYRSNSIADRFPQMVGPFTLVKHSVNPQDFTVTAEYEAVDARATVTMAGVRASNKDAAYPIKDGADDPVVRDLFEKATQYHSTQPGEIAVQTTLPYSAGRAMPCVTADAAQEKHAFLVCVVGMHSRYLLIQPAANYAKGSKDAAERSLADFATSIATTMNDLGTPPVNGQAAPATAPQ</sequence>
<accession>A0A2S9JYG9</accession>
<dbReference type="RefSeq" id="WP_105732620.1">
    <property type="nucleotide sequence ID" value="NZ_PVBT01000001.1"/>
</dbReference>
<reference evidence="3 4" key="1">
    <citation type="submission" date="2018-02" db="EMBL/GenBank/DDBJ databases">
        <title>The draft genome of Phyllobacterium myrsinacearum DSM5892.</title>
        <authorList>
            <person name="Li L."/>
            <person name="Liu L."/>
            <person name="Zhang X."/>
            <person name="Wang T."/>
        </authorList>
    </citation>
    <scope>NUCLEOTIDE SEQUENCE [LARGE SCALE GENOMIC DNA]</scope>
    <source>
        <strain evidence="3 4">DSM 5892</strain>
    </source>
</reference>
<evidence type="ECO:0000313" key="4">
    <source>
        <dbReference type="Proteomes" id="UP000238563"/>
    </source>
</evidence>
<name>A0A2S9JYG9_9HYPH</name>
<evidence type="ECO:0000256" key="1">
    <source>
        <dbReference type="SAM" id="MobiDB-lite"/>
    </source>
</evidence>
<evidence type="ECO:0000313" key="3">
    <source>
        <dbReference type="EMBL" id="PRD58380.1"/>
    </source>
</evidence>
<dbReference type="AlphaFoldDB" id="A0A2S9JYG9"/>
<organism evidence="3 4">
    <name type="scientific">Phyllobacterium myrsinacearum</name>
    <dbReference type="NCBI Taxonomy" id="28101"/>
    <lineage>
        <taxon>Bacteria</taxon>
        <taxon>Pseudomonadati</taxon>
        <taxon>Pseudomonadota</taxon>
        <taxon>Alphaproteobacteria</taxon>
        <taxon>Hyphomicrobiales</taxon>
        <taxon>Phyllobacteriaceae</taxon>
        <taxon>Phyllobacterium</taxon>
    </lineage>
</organism>
<keyword evidence="2" id="KW-0732">Signal</keyword>
<gene>
    <name evidence="3" type="ORF">C5750_04465</name>
</gene>
<evidence type="ECO:0000256" key="2">
    <source>
        <dbReference type="SAM" id="SignalP"/>
    </source>
</evidence>
<dbReference type="OrthoDB" id="8116468at2"/>
<keyword evidence="4" id="KW-1185">Reference proteome</keyword>
<dbReference type="Proteomes" id="UP000238563">
    <property type="component" value="Unassembled WGS sequence"/>
</dbReference>
<evidence type="ECO:0008006" key="5">
    <source>
        <dbReference type="Google" id="ProtNLM"/>
    </source>
</evidence>
<proteinExistence type="predicted"/>
<feature type="chain" id="PRO_5015567723" description="DUF1795 domain-containing protein" evidence="2">
    <location>
        <begin position="27"/>
        <end position="213"/>
    </location>
</feature>
<feature type="signal peptide" evidence="2">
    <location>
        <begin position="1"/>
        <end position="26"/>
    </location>
</feature>
<dbReference type="EMBL" id="PVBT01000001">
    <property type="protein sequence ID" value="PRD58380.1"/>
    <property type="molecule type" value="Genomic_DNA"/>
</dbReference>
<feature type="region of interest" description="Disordered" evidence="1">
    <location>
        <begin position="194"/>
        <end position="213"/>
    </location>
</feature>
<protein>
    <recommendedName>
        <fullName evidence="5">DUF1795 domain-containing protein</fullName>
    </recommendedName>
</protein>
<comment type="caution">
    <text evidence="3">The sequence shown here is derived from an EMBL/GenBank/DDBJ whole genome shotgun (WGS) entry which is preliminary data.</text>
</comment>